<dbReference type="GO" id="GO:0004519">
    <property type="term" value="F:endonuclease activity"/>
    <property type="evidence" value="ECO:0007669"/>
    <property type="project" value="UniProtKB-KW"/>
</dbReference>
<dbReference type="PANTHER" id="PTHR34873">
    <property type="entry name" value="SSR1766 PROTEIN"/>
    <property type="match status" value="1"/>
</dbReference>
<comment type="caution">
    <text evidence="8">The sequence shown here is derived from an EMBL/GenBank/DDBJ whole genome shotgun (WGS) entry which is preliminary data.</text>
</comment>
<evidence type="ECO:0000256" key="1">
    <source>
        <dbReference type="ARBA" id="ARBA00006620"/>
    </source>
</evidence>
<evidence type="ECO:0000313" key="9">
    <source>
        <dbReference type="Proteomes" id="UP000176339"/>
    </source>
</evidence>
<evidence type="ECO:0000256" key="5">
    <source>
        <dbReference type="ARBA" id="ARBA00022801"/>
    </source>
</evidence>
<comment type="similarity">
    <text evidence="1">Belongs to the HicA mRNA interferase family.</text>
</comment>
<keyword evidence="3" id="KW-0540">Nuclease</keyword>
<dbReference type="PANTHER" id="PTHR34873:SF3">
    <property type="entry name" value="ADDICTION MODULE TOXIN, HICA FAMILY"/>
    <property type="match status" value="1"/>
</dbReference>
<dbReference type="AlphaFoldDB" id="A0A1F5P333"/>
<accession>A0A1F5P333</accession>
<evidence type="ECO:0000256" key="2">
    <source>
        <dbReference type="ARBA" id="ARBA00022649"/>
    </source>
</evidence>
<dbReference type="SUPFAM" id="SSF54786">
    <property type="entry name" value="YcfA/nrd intein domain"/>
    <property type="match status" value="1"/>
</dbReference>
<keyword evidence="7" id="KW-0346">Stress response</keyword>
<organism evidence="8 9">
    <name type="scientific">Candidatus Doudnabacteria bacterium RIFCSPHIGHO2_01_FULL_49_9</name>
    <dbReference type="NCBI Taxonomy" id="1817827"/>
    <lineage>
        <taxon>Bacteria</taxon>
        <taxon>Candidatus Doudnaibacteriota</taxon>
    </lineage>
</organism>
<dbReference type="InterPro" id="IPR038570">
    <property type="entry name" value="HicA_sf"/>
</dbReference>
<keyword evidence="5" id="KW-0378">Hydrolase</keyword>
<proteinExistence type="inferred from homology"/>
<sequence length="72" mass="8236">MVRLSPISGRKLVNVLAKFGYKVVRQRGSHMRLSAPDRKSVTVPDYKAIDQSLIHKIIRDAEISIEEFIDNK</sequence>
<keyword evidence="4" id="KW-0255">Endonuclease</keyword>
<evidence type="ECO:0000313" key="8">
    <source>
        <dbReference type="EMBL" id="OGE84245.1"/>
    </source>
</evidence>
<dbReference type="GO" id="GO:0016787">
    <property type="term" value="F:hydrolase activity"/>
    <property type="evidence" value="ECO:0007669"/>
    <property type="project" value="UniProtKB-KW"/>
</dbReference>
<evidence type="ECO:0000256" key="7">
    <source>
        <dbReference type="ARBA" id="ARBA00023016"/>
    </source>
</evidence>
<dbReference type="EMBL" id="MFEN01000021">
    <property type="protein sequence ID" value="OGE84245.1"/>
    <property type="molecule type" value="Genomic_DNA"/>
</dbReference>
<dbReference type="GO" id="GO:0003729">
    <property type="term" value="F:mRNA binding"/>
    <property type="evidence" value="ECO:0007669"/>
    <property type="project" value="InterPro"/>
</dbReference>
<dbReference type="Gene3D" id="3.30.920.30">
    <property type="entry name" value="Hypothetical protein"/>
    <property type="match status" value="1"/>
</dbReference>
<evidence type="ECO:0008006" key="10">
    <source>
        <dbReference type="Google" id="ProtNLM"/>
    </source>
</evidence>
<dbReference type="Proteomes" id="UP000176339">
    <property type="component" value="Unassembled WGS sequence"/>
</dbReference>
<evidence type="ECO:0000256" key="3">
    <source>
        <dbReference type="ARBA" id="ARBA00022722"/>
    </source>
</evidence>
<evidence type="ECO:0000256" key="6">
    <source>
        <dbReference type="ARBA" id="ARBA00022884"/>
    </source>
</evidence>
<name>A0A1F5P333_9BACT</name>
<dbReference type="InterPro" id="IPR012933">
    <property type="entry name" value="HicA_mRNA_interferase"/>
</dbReference>
<evidence type="ECO:0000256" key="4">
    <source>
        <dbReference type="ARBA" id="ARBA00022759"/>
    </source>
</evidence>
<protein>
    <recommendedName>
        <fullName evidence="10">Addiction module toxin, HicA family</fullName>
    </recommendedName>
</protein>
<gene>
    <name evidence="8" type="ORF">A2846_04640</name>
</gene>
<keyword evidence="6" id="KW-0694">RNA-binding</keyword>
<reference evidence="8 9" key="1">
    <citation type="journal article" date="2016" name="Nat. Commun.">
        <title>Thousands of microbial genomes shed light on interconnected biogeochemical processes in an aquifer system.</title>
        <authorList>
            <person name="Anantharaman K."/>
            <person name="Brown C.T."/>
            <person name="Hug L.A."/>
            <person name="Sharon I."/>
            <person name="Castelle C.J."/>
            <person name="Probst A.J."/>
            <person name="Thomas B.C."/>
            <person name="Singh A."/>
            <person name="Wilkins M.J."/>
            <person name="Karaoz U."/>
            <person name="Brodie E.L."/>
            <person name="Williams K.H."/>
            <person name="Hubbard S.S."/>
            <person name="Banfield J.F."/>
        </authorList>
    </citation>
    <scope>NUCLEOTIDE SEQUENCE [LARGE SCALE GENOMIC DNA]</scope>
</reference>
<keyword evidence="2" id="KW-1277">Toxin-antitoxin system</keyword>
<dbReference type="Pfam" id="PF07927">
    <property type="entry name" value="HicA_toxin"/>
    <property type="match status" value="1"/>
</dbReference>